<dbReference type="Gene3D" id="3.40.1010.10">
    <property type="entry name" value="Cobalt-precorrin-4 Transmethylase, Domain 1"/>
    <property type="match status" value="1"/>
</dbReference>
<evidence type="ECO:0000313" key="3">
    <source>
        <dbReference type="EMBL" id="TXL71003.1"/>
    </source>
</evidence>
<dbReference type="OrthoDB" id="1459304at2"/>
<protein>
    <recommendedName>
        <fullName evidence="2">Tetrapyrrole methylase domain-containing protein</fullName>
    </recommendedName>
</protein>
<dbReference type="InterPro" id="IPR000878">
    <property type="entry name" value="4pyrrol_Mease"/>
</dbReference>
<dbReference type="SUPFAM" id="SSF53790">
    <property type="entry name" value="Tetrapyrrole methylase"/>
    <property type="match status" value="1"/>
</dbReference>
<sequence length="465" mass="52412">MPPCLSSRNWSCIRRSIRRSGRKCIRRWWCIRRSGRKCTRSWWCIRRSGRRCIRRWWCIRRSGRRCIRRWWCIRRSGRRCIRRWWCIRRSGRRCTRSWWSTRRSGRRCIRSWSRRHRRPRERRVSTNRIAWFANAIRGHASRGWTGRSDSARGIRAPNSGATMAVETNGSSNEPAPPGLAGIPGPPHGNGANEKRNGSLIVVGTGIRTVGHLTVEAVAWIKRADKVLYVVGDPVAELMLKELNPAGAESMTGMYAEGKPRIDTYNEMVERTLACVRAGLVTCMACYGHPGVFVYPSHESIRRARAEGFSARMLPGISSEDCLFADLGVDPGINGCQSYEATDFLVNCRVIDPSSSVVLWQIGVVGDATFKPYGYDLSAMPLLIERLLSIYPPTHPMYLYEAAVFHGCEPVIRQITAAELAYGPLSAGNTLYIPPAYMRTADPTTYLRMNALIAASKAASGATTAR</sequence>
<dbReference type="InterPro" id="IPR035996">
    <property type="entry name" value="4pyrrol_Methylase_sf"/>
</dbReference>
<reference evidence="3 4" key="1">
    <citation type="submission" date="2019-06" db="EMBL/GenBank/DDBJ databases">
        <title>New taxonomy in bacterial strain CC-CFT640, isolated from vineyard.</title>
        <authorList>
            <person name="Lin S.-Y."/>
            <person name="Tsai C.-F."/>
            <person name="Young C.-C."/>
        </authorList>
    </citation>
    <scope>NUCLEOTIDE SEQUENCE [LARGE SCALE GENOMIC DNA]</scope>
    <source>
        <strain evidence="3 4">CC-CFT640</strain>
    </source>
</reference>
<dbReference type="CDD" id="cd19916">
    <property type="entry name" value="OphMA_like"/>
    <property type="match status" value="1"/>
</dbReference>
<proteinExistence type="predicted"/>
<organism evidence="3 4">
    <name type="scientific">Vineibacter terrae</name>
    <dbReference type="NCBI Taxonomy" id="2586908"/>
    <lineage>
        <taxon>Bacteria</taxon>
        <taxon>Pseudomonadati</taxon>
        <taxon>Pseudomonadota</taxon>
        <taxon>Alphaproteobacteria</taxon>
        <taxon>Hyphomicrobiales</taxon>
        <taxon>Vineibacter</taxon>
    </lineage>
</organism>
<feature type="domain" description="Tetrapyrrole methylase" evidence="2">
    <location>
        <begin position="199"/>
        <end position="401"/>
    </location>
</feature>
<dbReference type="EMBL" id="VDUZ01000050">
    <property type="protein sequence ID" value="TXL71003.1"/>
    <property type="molecule type" value="Genomic_DNA"/>
</dbReference>
<keyword evidence="4" id="KW-1185">Reference proteome</keyword>
<feature type="compositionally biased region" description="Polar residues" evidence="1">
    <location>
        <begin position="164"/>
        <end position="173"/>
    </location>
</feature>
<evidence type="ECO:0000259" key="2">
    <source>
        <dbReference type="Pfam" id="PF00590"/>
    </source>
</evidence>
<dbReference type="InterPro" id="IPR014777">
    <property type="entry name" value="4pyrrole_Mease_sub1"/>
</dbReference>
<dbReference type="Pfam" id="PF00590">
    <property type="entry name" value="TP_methylase"/>
    <property type="match status" value="1"/>
</dbReference>
<dbReference type="GO" id="GO:0008168">
    <property type="term" value="F:methyltransferase activity"/>
    <property type="evidence" value="ECO:0007669"/>
    <property type="project" value="InterPro"/>
</dbReference>
<name>A0A5C8PBR3_9HYPH</name>
<dbReference type="AlphaFoldDB" id="A0A5C8PBR3"/>
<comment type="caution">
    <text evidence="3">The sequence shown here is derived from an EMBL/GenBank/DDBJ whole genome shotgun (WGS) entry which is preliminary data.</text>
</comment>
<evidence type="ECO:0000313" key="4">
    <source>
        <dbReference type="Proteomes" id="UP000321638"/>
    </source>
</evidence>
<evidence type="ECO:0000256" key="1">
    <source>
        <dbReference type="SAM" id="MobiDB-lite"/>
    </source>
</evidence>
<dbReference type="Proteomes" id="UP000321638">
    <property type="component" value="Unassembled WGS sequence"/>
</dbReference>
<gene>
    <name evidence="3" type="ORF">FHP25_32195</name>
</gene>
<accession>A0A5C8PBR3</accession>
<feature type="region of interest" description="Disordered" evidence="1">
    <location>
        <begin position="164"/>
        <end position="191"/>
    </location>
</feature>